<protein>
    <recommendedName>
        <fullName evidence="3">C2H2-type domain-containing protein</fullName>
    </recommendedName>
</protein>
<dbReference type="Proteomes" id="UP001194468">
    <property type="component" value="Unassembled WGS sequence"/>
</dbReference>
<comment type="caution">
    <text evidence="1">The sequence shown here is derived from an EMBL/GenBank/DDBJ whole genome shotgun (WGS) entry which is preliminary data.</text>
</comment>
<proteinExistence type="predicted"/>
<sequence length="98" mass="11292">CSWEDCGIWITCEHDAVKNHMARVHDVALKETTNDPIRIRCKWTHCSSSSKRSGMVRHLRTHFRLRWLCSVCSVAYTRPDSVMSHANGKPRCELAQPV</sequence>
<reference evidence="1" key="1">
    <citation type="submission" date="2019-10" db="EMBL/GenBank/DDBJ databases">
        <authorList>
            <consortium name="DOE Joint Genome Institute"/>
            <person name="Kuo A."/>
            <person name="Miyauchi S."/>
            <person name="Kiss E."/>
            <person name="Drula E."/>
            <person name="Kohler A."/>
            <person name="Sanchez-Garcia M."/>
            <person name="Andreopoulos B."/>
            <person name="Barry K.W."/>
            <person name="Bonito G."/>
            <person name="Buee M."/>
            <person name="Carver A."/>
            <person name="Chen C."/>
            <person name="Cichocki N."/>
            <person name="Clum A."/>
            <person name="Culley D."/>
            <person name="Crous P.W."/>
            <person name="Fauchery L."/>
            <person name="Girlanda M."/>
            <person name="Hayes R."/>
            <person name="Keri Z."/>
            <person name="LaButti K."/>
            <person name="Lipzen A."/>
            <person name="Lombard V."/>
            <person name="Magnuson J."/>
            <person name="Maillard F."/>
            <person name="Morin E."/>
            <person name="Murat C."/>
            <person name="Nolan M."/>
            <person name="Ohm R."/>
            <person name="Pangilinan J."/>
            <person name="Pereira M."/>
            <person name="Perotto S."/>
            <person name="Peter M."/>
            <person name="Riley R."/>
            <person name="Sitrit Y."/>
            <person name="Stielow B."/>
            <person name="Szollosi G."/>
            <person name="Zifcakova L."/>
            <person name="Stursova M."/>
            <person name="Spatafora J.W."/>
            <person name="Tedersoo L."/>
            <person name="Vaario L.-M."/>
            <person name="Yamada A."/>
            <person name="Yan M."/>
            <person name="Wang P."/>
            <person name="Xu J."/>
            <person name="Bruns T."/>
            <person name="Baldrian P."/>
            <person name="Vilgalys R."/>
            <person name="Henrissat B."/>
            <person name="Grigoriev I.V."/>
            <person name="Hibbett D."/>
            <person name="Nagy L.G."/>
            <person name="Martin F.M."/>
        </authorList>
    </citation>
    <scope>NUCLEOTIDE SEQUENCE</scope>
    <source>
        <strain evidence="1">BED1</strain>
    </source>
</reference>
<dbReference type="AlphaFoldDB" id="A0AAD4G6F1"/>
<accession>A0AAD4G6F1</accession>
<evidence type="ECO:0008006" key="3">
    <source>
        <dbReference type="Google" id="ProtNLM"/>
    </source>
</evidence>
<organism evidence="1 2">
    <name type="scientific">Boletus edulis BED1</name>
    <dbReference type="NCBI Taxonomy" id="1328754"/>
    <lineage>
        <taxon>Eukaryota</taxon>
        <taxon>Fungi</taxon>
        <taxon>Dikarya</taxon>
        <taxon>Basidiomycota</taxon>
        <taxon>Agaricomycotina</taxon>
        <taxon>Agaricomycetes</taxon>
        <taxon>Agaricomycetidae</taxon>
        <taxon>Boletales</taxon>
        <taxon>Boletineae</taxon>
        <taxon>Boletaceae</taxon>
        <taxon>Boletoideae</taxon>
        <taxon>Boletus</taxon>
    </lineage>
</organism>
<dbReference type="Gene3D" id="3.30.160.60">
    <property type="entry name" value="Classic Zinc Finger"/>
    <property type="match status" value="1"/>
</dbReference>
<feature type="non-terminal residue" evidence="1">
    <location>
        <position position="1"/>
    </location>
</feature>
<evidence type="ECO:0000313" key="1">
    <source>
        <dbReference type="EMBL" id="KAF8420576.1"/>
    </source>
</evidence>
<dbReference type="EMBL" id="WHUW01000155">
    <property type="protein sequence ID" value="KAF8420576.1"/>
    <property type="molecule type" value="Genomic_DNA"/>
</dbReference>
<evidence type="ECO:0000313" key="2">
    <source>
        <dbReference type="Proteomes" id="UP001194468"/>
    </source>
</evidence>
<name>A0AAD4G6F1_BOLED</name>
<feature type="non-terminal residue" evidence="1">
    <location>
        <position position="98"/>
    </location>
</feature>
<keyword evidence="2" id="KW-1185">Reference proteome</keyword>
<reference evidence="1" key="2">
    <citation type="journal article" date="2020" name="Nat. Commun.">
        <title>Large-scale genome sequencing of mycorrhizal fungi provides insights into the early evolution of symbiotic traits.</title>
        <authorList>
            <person name="Miyauchi S."/>
            <person name="Kiss E."/>
            <person name="Kuo A."/>
            <person name="Drula E."/>
            <person name="Kohler A."/>
            <person name="Sanchez-Garcia M."/>
            <person name="Morin E."/>
            <person name="Andreopoulos B."/>
            <person name="Barry K.W."/>
            <person name="Bonito G."/>
            <person name="Buee M."/>
            <person name="Carver A."/>
            <person name="Chen C."/>
            <person name="Cichocki N."/>
            <person name="Clum A."/>
            <person name="Culley D."/>
            <person name="Crous P.W."/>
            <person name="Fauchery L."/>
            <person name="Girlanda M."/>
            <person name="Hayes R.D."/>
            <person name="Keri Z."/>
            <person name="LaButti K."/>
            <person name="Lipzen A."/>
            <person name="Lombard V."/>
            <person name="Magnuson J."/>
            <person name="Maillard F."/>
            <person name="Murat C."/>
            <person name="Nolan M."/>
            <person name="Ohm R.A."/>
            <person name="Pangilinan J."/>
            <person name="Pereira M.F."/>
            <person name="Perotto S."/>
            <person name="Peter M."/>
            <person name="Pfister S."/>
            <person name="Riley R."/>
            <person name="Sitrit Y."/>
            <person name="Stielow J.B."/>
            <person name="Szollosi G."/>
            <person name="Zifcakova L."/>
            <person name="Stursova M."/>
            <person name="Spatafora J.W."/>
            <person name="Tedersoo L."/>
            <person name="Vaario L.M."/>
            <person name="Yamada A."/>
            <person name="Yan M."/>
            <person name="Wang P."/>
            <person name="Xu J."/>
            <person name="Bruns T."/>
            <person name="Baldrian P."/>
            <person name="Vilgalys R."/>
            <person name="Dunand C."/>
            <person name="Henrissat B."/>
            <person name="Grigoriev I.V."/>
            <person name="Hibbett D."/>
            <person name="Nagy L.G."/>
            <person name="Martin F.M."/>
        </authorList>
    </citation>
    <scope>NUCLEOTIDE SEQUENCE</scope>
    <source>
        <strain evidence="1">BED1</strain>
    </source>
</reference>
<gene>
    <name evidence="1" type="ORF">L210DRAFT_805152</name>
</gene>